<evidence type="ECO:0000313" key="3">
    <source>
        <dbReference type="Proteomes" id="UP000236544"/>
    </source>
</evidence>
<dbReference type="AlphaFoldDB" id="A0A0P1KTB5"/>
<evidence type="ECO:0000313" key="2">
    <source>
        <dbReference type="EMBL" id="CUS23427.1"/>
    </source>
</evidence>
<proteinExistence type="predicted"/>
<sequence>MLDSSVKVDDYFENDENGLWSWYLCNLRRGNFEELNNNQLKFALLRRFLNEQLLSDTVLFNKKLLLVSIPDAIHENTNLLENFLRDYFNLDDLQFIQIRKLTQDRCYNHENHYLISDNLSNFNDKSFLEFGAKSRRPRVDTEILGQDSNNQYSIISGETETDSALPSAISSESPASAHLSKVVQEDAPLQVHDNSARLLVVDNQECQSSTDESDDASTELVLKFDHRGMLGKQRLHPEVRKMASTEEAIDTPSTSMSFRSDDVSSYDGEALTQTITRDEDSVSLMIEDDSISELSSVDHSLKSLSYDSEYSQGSSSLTSIFPSISISEKFGRFRLVLQSILVHQPDTRQLFTAVRQSNNDPTVAHVNDDWLLYDDKFSMNNLQILALHDVLEMNKFFPKILFYSLVMISEEVAADAQDYYPNKPGKSPQPTASNSTISENTLKVQSSLTHSLTNTNSYLSTGAYNSSLSPFYASVQRSHEQGEEDDYYDDDKNSEGMVVPLYSATRTNSNKSTAHRSIRTIKSIGDWAFHHDSSSRKLSANESASDDNYQSVEGNLMKVRSKSSVKSGLTKTLTLGSLSTVERSKSVPLPSVLKSLSNFDEEALYLKKKVEKFKRKRLIKRKKNEPNCLLM</sequence>
<gene>
    <name evidence="2" type="ORF">LAQU0_S10e00144g</name>
</gene>
<feature type="region of interest" description="Disordered" evidence="1">
    <location>
        <begin position="242"/>
        <end position="263"/>
    </location>
</feature>
<feature type="region of interest" description="Disordered" evidence="1">
    <location>
        <begin position="475"/>
        <end position="494"/>
    </location>
</feature>
<dbReference type="Proteomes" id="UP000236544">
    <property type="component" value="Unassembled WGS sequence"/>
</dbReference>
<organism evidence="2 3">
    <name type="scientific">Lachancea quebecensis</name>
    <dbReference type="NCBI Taxonomy" id="1654605"/>
    <lineage>
        <taxon>Eukaryota</taxon>
        <taxon>Fungi</taxon>
        <taxon>Dikarya</taxon>
        <taxon>Ascomycota</taxon>
        <taxon>Saccharomycotina</taxon>
        <taxon>Saccharomycetes</taxon>
        <taxon>Saccharomycetales</taxon>
        <taxon>Saccharomycetaceae</taxon>
        <taxon>Lachancea</taxon>
    </lineage>
</organism>
<evidence type="ECO:0000256" key="1">
    <source>
        <dbReference type="SAM" id="MobiDB-lite"/>
    </source>
</evidence>
<dbReference type="OrthoDB" id="4070734at2759"/>
<protein>
    <submittedName>
        <fullName evidence="2">LAQU0S10e00144g1_1</fullName>
    </submittedName>
</protein>
<keyword evidence="3" id="KW-1185">Reference proteome</keyword>
<name>A0A0P1KTB5_9SACH</name>
<dbReference type="EMBL" id="LN890547">
    <property type="protein sequence ID" value="CUS23427.1"/>
    <property type="molecule type" value="Genomic_DNA"/>
</dbReference>
<reference evidence="3" key="1">
    <citation type="submission" date="2015-10" db="EMBL/GenBank/DDBJ databases">
        <authorList>
            <person name="Devillers H."/>
        </authorList>
    </citation>
    <scope>NUCLEOTIDE SEQUENCE [LARGE SCALE GENOMIC DNA]</scope>
</reference>
<accession>A0A0P1KTB5</accession>